<reference evidence="1" key="2">
    <citation type="journal article" date="2015" name="Data Brief">
        <title>Shoot transcriptome of the giant reed, Arundo donax.</title>
        <authorList>
            <person name="Barrero R.A."/>
            <person name="Guerrero F.D."/>
            <person name="Moolhuijzen P."/>
            <person name="Goolsby J.A."/>
            <person name="Tidwell J."/>
            <person name="Bellgard S.E."/>
            <person name="Bellgard M.I."/>
        </authorList>
    </citation>
    <scope>NUCLEOTIDE SEQUENCE</scope>
    <source>
        <tissue evidence="1">Shoot tissue taken approximately 20 cm above the soil surface</tissue>
    </source>
</reference>
<sequence>MHSLAVHAMVRSWSTSYRPPSAVSAIFGNSSSSSPSRNCLAHETRLSLAAWTARRPVRSSRRTTPSANTSVFSLNTPCVVYSGGTYPNVPSKTVTWRCVRFAGSHRA</sequence>
<reference evidence="1" key="1">
    <citation type="submission" date="2014-09" db="EMBL/GenBank/DDBJ databases">
        <authorList>
            <person name="Magalhaes I.L.F."/>
            <person name="Oliveira U."/>
            <person name="Santos F.R."/>
            <person name="Vidigal T.H.D.A."/>
            <person name="Brescovit A.D."/>
            <person name="Santos A.J."/>
        </authorList>
    </citation>
    <scope>NUCLEOTIDE SEQUENCE</scope>
    <source>
        <tissue evidence="1">Shoot tissue taken approximately 20 cm above the soil surface</tissue>
    </source>
</reference>
<accession>A0A0A9HGN4</accession>
<protein>
    <submittedName>
        <fullName evidence="1">Uncharacterized protein</fullName>
    </submittedName>
</protein>
<evidence type="ECO:0000313" key="1">
    <source>
        <dbReference type="EMBL" id="JAE35912.1"/>
    </source>
</evidence>
<name>A0A0A9HGN4_ARUDO</name>
<organism evidence="1">
    <name type="scientific">Arundo donax</name>
    <name type="common">Giant reed</name>
    <name type="synonym">Donax arundinaceus</name>
    <dbReference type="NCBI Taxonomy" id="35708"/>
    <lineage>
        <taxon>Eukaryota</taxon>
        <taxon>Viridiplantae</taxon>
        <taxon>Streptophyta</taxon>
        <taxon>Embryophyta</taxon>
        <taxon>Tracheophyta</taxon>
        <taxon>Spermatophyta</taxon>
        <taxon>Magnoliopsida</taxon>
        <taxon>Liliopsida</taxon>
        <taxon>Poales</taxon>
        <taxon>Poaceae</taxon>
        <taxon>PACMAD clade</taxon>
        <taxon>Arundinoideae</taxon>
        <taxon>Arundineae</taxon>
        <taxon>Arundo</taxon>
    </lineage>
</organism>
<proteinExistence type="predicted"/>
<dbReference type="AlphaFoldDB" id="A0A0A9HGN4"/>
<dbReference type="EMBL" id="GBRH01161984">
    <property type="protein sequence ID" value="JAE35912.1"/>
    <property type="molecule type" value="Transcribed_RNA"/>
</dbReference>